<reference evidence="1" key="1">
    <citation type="journal article" date="2001" name="J. Bacteriol.">
        <title>Identification of a genomic island present in the majority of pathogenic isolates of Pseudomonas aeruginosa.</title>
        <authorList>
            <person name="Liang X."/>
            <person name="Pham X.Q."/>
            <person name="Olson M.V."/>
            <person name="Lory S."/>
        </authorList>
    </citation>
    <scope>NUCLEOTIDE SEQUENCE</scope>
</reference>
<sequence length="40" mass="4548">MKSCCSSVFRASIRSSKVVRLVCERWFSGSSIITIFAFEE</sequence>
<protein>
    <submittedName>
        <fullName evidence="1">Uncharacterized protein</fullName>
    </submittedName>
</protein>
<organism evidence="1">
    <name type="scientific">Pseudomonas aeruginosa</name>
    <dbReference type="NCBI Taxonomy" id="287"/>
    <lineage>
        <taxon>Bacteria</taxon>
        <taxon>Pseudomonadati</taxon>
        <taxon>Pseudomonadota</taxon>
        <taxon>Gammaproteobacteria</taxon>
        <taxon>Pseudomonadales</taxon>
        <taxon>Pseudomonadaceae</taxon>
        <taxon>Pseudomonas</taxon>
    </lineage>
</organism>
<proteinExistence type="predicted"/>
<name>Q9APU1_PSEAI</name>
<dbReference type="AlphaFoldDB" id="Q9APU1"/>
<dbReference type="EMBL" id="AF241171">
    <property type="protein sequence ID" value="AAK01532.1"/>
    <property type="molecule type" value="Genomic_DNA"/>
</dbReference>
<evidence type="ECO:0000313" key="1">
    <source>
        <dbReference type="EMBL" id="AAK01532.1"/>
    </source>
</evidence>
<accession>Q9APU1</accession>